<dbReference type="InterPro" id="IPR049945">
    <property type="entry name" value="AAA_22"/>
</dbReference>
<dbReference type="Gene3D" id="1.25.40.10">
    <property type="entry name" value="Tetratricopeptide repeat domain"/>
    <property type="match status" value="1"/>
</dbReference>
<dbReference type="SMART" id="SM01043">
    <property type="entry name" value="BTAD"/>
    <property type="match status" value="1"/>
</dbReference>
<dbReference type="Pfam" id="PF13401">
    <property type="entry name" value="AAA_22"/>
    <property type="match status" value="1"/>
</dbReference>
<feature type="domain" description="OmpR/PhoB-type" evidence="4">
    <location>
        <begin position="689"/>
        <end position="767"/>
    </location>
</feature>
<dbReference type="InterPro" id="IPR011990">
    <property type="entry name" value="TPR-like_helical_dom_sf"/>
</dbReference>
<dbReference type="Pfam" id="PF03704">
    <property type="entry name" value="BTAD"/>
    <property type="match status" value="1"/>
</dbReference>
<dbReference type="GO" id="GO:0006355">
    <property type="term" value="P:regulation of DNA-templated transcription"/>
    <property type="evidence" value="ECO:0007669"/>
    <property type="project" value="InterPro"/>
</dbReference>
<evidence type="ECO:0000259" key="5">
    <source>
        <dbReference type="SMART" id="SM01043"/>
    </source>
</evidence>
<accession>A0A1G7L7U8</accession>
<sequence>MRPRHVSLASPIPRSRLSGTLPRREALRTLRSAETARLRLVTGPAGAGKSVLVRHLLADAERPRVAVDCPATEPGELARVLGRLAGTEAAGADALLRALERFEEPLTVVFDGVHALTHTADRDLVDRLVTEAPEDVRFVVTARHVRDLRLTDVPGPVHRTGFDDLRFGADEVVRLFESAGVRVPADPESLCHRVDGLAAALVFLRMDISLLGADQAEAVFADPVGGSERLREFLTREVVDPLPAGLRDLLVDVSPLGVLEGPMCDVLLGRDDSAELLAELAAREPMVFRLGDGAYRLHTSLRELLERRLAERYGTRLTSQAYLTAAVVLSEAGRWDDAHRCSARAGDWVTAARIAHEYGVPAPRHGDPWGTLAEARRLRAAGRFAQAHELYTEAASRLPDGALRRECDEERAYLSHWLGDIPVTAPASPVATDVLASLVLALRTRPSTLVGRTVPTATPVWTLARAVAAMVDGRTEMAVELARPLAGARDPFTSLGARILVTTIETALHGKGTVAQFHALAAEAEAEGWLWLARFARAATAVLDAAACADARAVLAECEEAGDTWSWAFAVWLLLIGEIRANLPHDRGIVRTALVRLRRMDAPLLEMWLRALVGDLVELIEADEPDLRRNAPGWAWDQAMARHNCRSIVERLRTPHSPAHLRPVPAAAPVADRPVAIRCFGGFELTARGVPVDLGGLRAQARRVLRVLAAHAGQPLHEERLVAVLWPDTPLKSAKRRLQVAISSLRTHLKDRVPDAEIARQGCSYLLRLPREAVVDVVEFGDAMRRWRSRPPHTDLARARQIAETLLDLHRGEYLAEEGNAEWVLARRETLRGETAGVAAALARLELDRGNAAAAIDLCERALAVDQLDHRLWSLLSESRRRAGHPDGALRAWRAYQDLVAEC</sequence>
<dbReference type="InterPro" id="IPR051677">
    <property type="entry name" value="AfsR-DnrI-RedD_regulator"/>
</dbReference>
<reference evidence="7" key="1">
    <citation type="submission" date="2016-10" db="EMBL/GenBank/DDBJ databases">
        <authorList>
            <person name="Varghese N."/>
            <person name="Submissions S."/>
        </authorList>
    </citation>
    <scope>NUCLEOTIDE SEQUENCE [LARGE SCALE GENOMIC DNA]</scope>
    <source>
        <strain evidence="7">CGMCC 4.3506</strain>
    </source>
</reference>
<protein>
    <submittedName>
        <fullName evidence="6">Transcriptional regulatory protein, C terminal</fullName>
    </submittedName>
</protein>
<dbReference type="InterPro" id="IPR059106">
    <property type="entry name" value="WHD_MalT"/>
</dbReference>
<dbReference type="OrthoDB" id="136365at2"/>
<feature type="domain" description="Bacterial transcriptional activator" evidence="5">
    <location>
        <begin position="775"/>
        <end position="900"/>
    </location>
</feature>
<proteinExistence type="inferred from homology"/>
<evidence type="ECO:0000256" key="1">
    <source>
        <dbReference type="ARBA" id="ARBA00005820"/>
    </source>
</evidence>
<keyword evidence="2" id="KW-0238">DNA-binding</keyword>
<dbReference type="InterPro" id="IPR036388">
    <property type="entry name" value="WH-like_DNA-bd_sf"/>
</dbReference>
<dbReference type="GO" id="GO:0016887">
    <property type="term" value="F:ATP hydrolysis activity"/>
    <property type="evidence" value="ECO:0007669"/>
    <property type="project" value="InterPro"/>
</dbReference>
<dbReference type="Proteomes" id="UP000199623">
    <property type="component" value="Unassembled WGS sequence"/>
</dbReference>
<evidence type="ECO:0000259" key="4">
    <source>
        <dbReference type="SMART" id="SM00862"/>
    </source>
</evidence>
<name>A0A1G7L7U8_9PSEU</name>
<dbReference type="RefSeq" id="WP_143035800.1">
    <property type="nucleotide sequence ID" value="NZ_FNCC01000001.1"/>
</dbReference>
<feature type="region of interest" description="Disordered" evidence="3">
    <location>
        <begin position="1"/>
        <end position="20"/>
    </location>
</feature>
<dbReference type="SUPFAM" id="SSF52540">
    <property type="entry name" value="P-loop containing nucleoside triphosphate hydrolases"/>
    <property type="match status" value="1"/>
</dbReference>
<comment type="similarity">
    <text evidence="1">Belongs to the AfsR/DnrI/RedD regulatory family.</text>
</comment>
<evidence type="ECO:0000313" key="7">
    <source>
        <dbReference type="Proteomes" id="UP000199623"/>
    </source>
</evidence>
<dbReference type="GO" id="GO:0003677">
    <property type="term" value="F:DNA binding"/>
    <property type="evidence" value="ECO:0007669"/>
    <property type="project" value="UniProtKB-KW"/>
</dbReference>
<keyword evidence="7" id="KW-1185">Reference proteome</keyword>
<dbReference type="InterPro" id="IPR005158">
    <property type="entry name" value="BTAD"/>
</dbReference>
<dbReference type="InterPro" id="IPR016032">
    <property type="entry name" value="Sig_transdc_resp-reg_C-effctor"/>
</dbReference>
<dbReference type="SMART" id="SM00862">
    <property type="entry name" value="Trans_reg_C"/>
    <property type="match status" value="1"/>
</dbReference>
<dbReference type="PANTHER" id="PTHR35807">
    <property type="entry name" value="TRANSCRIPTIONAL REGULATOR REDD-RELATED"/>
    <property type="match status" value="1"/>
</dbReference>
<evidence type="ECO:0000256" key="3">
    <source>
        <dbReference type="SAM" id="MobiDB-lite"/>
    </source>
</evidence>
<dbReference type="STRING" id="200378.SAMN05216553_101714"/>
<dbReference type="Pfam" id="PF25873">
    <property type="entry name" value="WHD_MalT"/>
    <property type="match status" value="1"/>
</dbReference>
<evidence type="ECO:0000313" key="6">
    <source>
        <dbReference type="EMBL" id="SDF45446.1"/>
    </source>
</evidence>
<dbReference type="Gene3D" id="1.10.10.10">
    <property type="entry name" value="Winged helix-like DNA-binding domain superfamily/Winged helix DNA-binding domain"/>
    <property type="match status" value="1"/>
</dbReference>
<dbReference type="SUPFAM" id="SSF46894">
    <property type="entry name" value="C-terminal effector domain of the bipartite response regulators"/>
    <property type="match status" value="1"/>
</dbReference>
<evidence type="ECO:0000256" key="2">
    <source>
        <dbReference type="ARBA" id="ARBA00023125"/>
    </source>
</evidence>
<dbReference type="SUPFAM" id="SSF48452">
    <property type="entry name" value="TPR-like"/>
    <property type="match status" value="1"/>
</dbReference>
<dbReference type="InterPro" id="IPR001867">
    <property type="entry name" value="OmpR/PhoB-type_DNA-bd"/>
</dbReference>
<gene>
    <name evidence="6" type="ORF">SAMN05216553_101714</name>
</gene>
<dbReference type="InterPro" id="IPR027417">
    <property type="entry name" value="P-loop_NTPase"/>
</dbReference>
<dbReference type="AlphaFoldDB" id="A0A1G7L7U8"/>
<dbReference type="GO" id="GO:0000160">
    <property type="term" value="P:phosphorelay signal transduction system"/>
    <property type="evidence" value="ECO:0007669"/>
    <property type="project" value="InterPro"/>
</dbReference>
<dbReference type="Pfam" id="PF00486">
    <property type="entry name" value="Trans_reg_C"/>
    <property type="match status" value="1"/>
</dbReference>
<dbReference type="EMBL" id="FNCC01000001">
    <property type="protein sequence ID" value="SDF45446.1"/>
    <property type="molecule type" value="Genomic_DNA"/>
</dbReference>
<organism evidence="6 7">
    <name type="scientific">Lentzea fradiae</name>
    <dbReference type="NCBI Taxonomy" id="200378"/>
    <lineage>
        <taxon>Bacteria</taxon>
        <taxon>Bacillati</taxon>
        <taxon>Actinomycetota</taxon>
        <taxon>Actinomycetes</taxon>
        <taxon>Pseudonocardiales</taxon>
        <taxon>Pseudonocardiaceae</taxon>
        <taxon>Lentzea</taxon>
    </lineage>
</organism>